<dbReference type="Proteomes" id="UP001160625">
    <property type="component" value="Unassembled WGS sequence"/>
</dbReference>
<dbReference type="EMBL" id="JARYGZ010000007">
    <property type="protein sequence ID" value="MDH7641163.1"/>
    <property type="molecule type" value="Genomic_DNA"/>
</dbReference>
<evidence type="ECO:0000313" key="2">
    <source>
        <dbReference type="Proteomes" id="UP001160625"/>
    </source>
</evidence>
<keyword evidence="2" id="KW-1185">Reference proteome</keyword>
<name>A0ABT6N7U3_9SPHN</name>
<sequence length="133" mass="14608">MAVMSLGTFVFSIPTLLFDQFQQREGQRFATNARVGARDAVQAIGPDEETIRLDGLAVAELQDADGSLDQLRGMMEATGIWPLMDGNGRLYGYYVIRSLENRSRTFLAGGEKLAFEFGLDLLRVDDPEADAAS</sequence>
<dbReference type="RefSeq" id="WP_281046502.1">
    <property type="nucleotide sequence ID" value="NZ_JARYGZ010000007.1"/>
</dbReference>
<evidence type="ECO:0000313" key="1">
    <source>
        <dbReference type="EMBL" id="MDH7641163.1"/>
    </source>
</evidence>
<gene>
    <name evidence="1" type="ORF">QGN17_20680</name>
</gene>
<protein>
    <submittedName>
        <fullName evidence="1">Phage tail protein</fullName>
    </submittedName>
</protein>
<dbReference type="Pfam" id="PF06995">
    <property type="entry name" value="Phage_P2_GpU"/>
    <property type="match status" value="1"/>
</dbReference>
<dbReference type="InterPro" id="IPR009734">
    <property type="entry name" value="Myoviridae_GpU"/>
</dbReference>
<accession>A0ABT6N7U3</accession>
<reference evidence="1" key="1">
    <citation type="submission" date="2023-04" db="EMBL/GenBank/DDBJ databases">
        <title>Sphingomonas sp. MAHUQ-71 isolated from rice field.</title>
        <authorList>
            <person name="Huq M.A."/>
        </authorList>
    </citation>
    <scope>NUCLEOTIDE SEQUENCE</scope>
    <source>
        <strain evidence="1">MAHUQ-71</strain>
    </source>
</reference>
<proteinExistence type="predicted"/>
<comment type="caution">
    <text evidence="1">The sequence shown here is derived from an EMBL/GenBank/DDBJ whole genome shotgun (WGS) entry which is preliminary data.</text>
</comment>
<organism evidence="1 2">
    <name type="scientific">Sphingomonas oryzagri</name>
    <dbReference type="NCBI Taxonomy" id="3042314"/>
    <lineage>
        <taxon>Bacteria</taxon>
        <taxon>Pseudomonadati</taxon>
        <taxon>Pseudomonadota</taxon>
        <taxon>Alphaproteobacteria</taxon>
        <taxon>Sphingomonadales</taxon>
        <taxon>Sphingomonadaceae</taxon>
        <taxon>Sphingomonas</taxon>
    </lineage>
</organism>